<evidence type="ECO:0000256" key="5">
    <source>
        <dbReference type="ARBA" id="ARBA00022833"/>
    </source>
</evidence>
<feature type="short sequence motif" description="'HIGH' region" evidence="10">
    <location>
        <begin position="31"/>
        <end position="41"/>
    </location>
</feature>
<evidence type="ECO:0000256" key="1">
    <source>
        <dbReference type="ARBA" id="ARBA00011245"/>
    </source>
</evidence>
<dbReference type="HAMAP" id="MF_00041">
    <property type="entry name" value="Cys_tRNA_synth"/>
    <property type="match status" value="1"/>
</dbReference>
<dbReference type="PANTHER" id="PTHR10890:SF3">
    <property type="entry name" value="CYSTEINE--TRNA LIGASE, CYTOPLASMIC"/>
    <property type="match status" value="1"/>
</dbReference>
<evidence type="ECO:0000256" key="4">
    <source>
        <dbReference type="ARBA" id="ARBA00022741"/>
    </source>
</evidence>
<proteinExistence type="inferred from homology"/>
<evidence type="ECO:0000256" key="8">
    <source>
        <dbReference type="ARBA" id="ARBA00023146"/>
    </source>
</evidence>
<keyword evidence="11" id="KW-0175">Coiled coil</keyword>
<keyword evidence="3 10" id="KW-0479">Metal-binding</keyword>
<feature type="binding site" evidence="10">
    <location>
        <position position="251"/>
    </location>
    <ligand>
        <name>Zn(2+)</name>
        <dbReference type="ChEBI" id="CHEBI:29105"/>
    </ligand>
</feature>
<comment type="similarity">
    <text evidence="10">Belongs to the class-I aminoacyl-tRNA synthetase family.</text>
</comment>
<feature type="short sequence motif" description="'KMSKS' region" evidence="10">
    <location>
        <begin position="279"/>
        <end position="283"/>
    </location>
</feature>
<reference evidence="13 14" key="1">
    <citation type="submission" date="2023-03" db="EMBL/GenBank/DDBJ databases">
        <title>Complete genome sequence of Tepidibacter sp. SWIR-1, isolated from a deep-sea hydrothermal vent.</title>
        <authorList>
            <person name="Li X."/>
        </authorList>
    </citation>
    <scope>NUCLEOTIDE SEQUENCE [LARGE SCALE GENOMIC DNA]</scope>
    <source>
        <strain evidence="13 14">SWIR-1</strain>
    </source>
</reference>
<comment type="cofactor">
    <cofactor evidence="10">
        <name>Zn(2+)</name>
        <dbReference type="ChEBI" id="CHEBI:29105"/>
    </cofactor>
    <text evidence="10">Binds 1 zinc ion per subunit.</text>
</comment>
<dbReference type="InterPro" id="IPR024909">
    <property type="entry name" value="Cys-tRNA/MSH_ligase"/>
</dbReference>
<evidence type="ECO:0000256" key="9">
    <source>
        <dbReference type="ARBA" id="ARBA00047398"/>
    </source>
</evidence>
<evidence type="ECO:0000256" key="11">
    <source>
        <dbReference type="SAM" id="Coils"/>
    </source>
</evidence>
<dbReference type="Gene3D" id="1.20.120.1910">
    <property type="entry name" value="Cysteine-tRNA ligase, C-terminal anti-codon recognition domain"/>
    <property type="match status" value="1"/>
</dbReference>
<keyword evidence="2 10" id="KW-0436">Ligase</keyword>
<comment type="catalytic activity">
    <reaction evidence="9 10">
        <text>tRNA(Cys) + L-cysteine + ATP = L-cysteinyl-tRNA(Cys) + AMP + diphosphate</text>
        <dbReference type="Rhea" id="RHEA:17773"/>
        <dbReference type="Rhea" id="RHEA-COMP:9661"/>
        <dbReference type="Rhea" id="RHEA-COMP:9679"/>
        <dbReference type="ChEBI" id="CHEBI:30616"/>
        <dbReference type="ChEBI" id="CHEBI:33019"/>
        <dbReference type="ChEBI" id="CHEBI:35235"/>
        <dbReference type="ChEBI" id="CHEBI:78442"/>
        <dbReference type="ChEBI" id="CHEBI:78517"/>
        <dbReference type="ChEBI" id="CHEBI:456215"/>
        <dbReference type="EC" id="6.1.1.16"/>
    </reaction>
</comment>
<dbReference type="InterPro" id="IPR015803">
    <property type="entry name" value="Cys-tRNA-ligase"/>
</dbReference>
<dbReference type="RefSeq" id="WP_277732784.1">
    <property type="nucleotide sequence ID" value="NZ_CP120733.1"/>
</dbReference>
<keyword evidence="6 10" id="KW-0067">ATP-binding</keyword>
<dbReference type="PRINTS" id="PR00983">
    <property type="entry name" value="TRNASYNTHCYS"/>
</dbReference>
<evidence type="ECO:0000313" key="14">
    <source>
        <dbReference type="Proteomes" id="UP001222800"/>
    </source>
</evidence>
<evidence type="ECO:0000256" key="10">
    <source>
        <dbReference type="HAMAP-Rule" id="MF_00041"/>
    </source>
</evidence>
<keyword evidence="10" id="KW-0963">Cytoplasm</keyword>
<keyword evidence="14" id="KW-1185">Reference proteome</keyword>
<dbReference type="InterPro" id="IPR032678">
    <property type="entry name" value="tRNA-synt_1_cat_dom"/>
</dbReference>
<dbReference type="InterPro" id="IPR014729">
    <property type="entry name" value="Rossmann-like_a/b/a_fold"/>
</dbReference>
<evidence type="ECO:0000256" key="2">
    <source>
        <dbReference type="ARBA" id="ARBA00022598"/>
    </source>
</evidence>
<dbReference type="InterPro" id="IPR009080">
    <property type="entry name" value="tRNAsynth_Ia_anticodon-bd"/>
</dbReference>
<dbReference type="Pfam" id="PF01406">
    <property type="entry name" value="tRNA-synt_1e"/>
    <property type="match status" value="1"/>
</dbReference>
<dbReference type="EMBL" id="CP120733">
    <property type="protein sequence ID" value="WFD10818.1"/>
    <property type="molecule type" value="Genomic_DNA"/>
</dbReference>
<protein>
    <recommendedName>
        <fullName evidence="10">Cysteine--tRNA ligase</fullName>
        <ecNumber evidence="10">6.1.1.16</ecNumber>
    </recommendedName>
    <alternativeName>
        <fullName evidence="10">Cysteinyl-tRNA synthetase</fullName>
        <shortName evidence="10">CysRS</shortName>
    </alternativeName>
</protein>
<dbReference type="Proteomes" id="UP001222800">
    <property type="component" value="Chromosome"/>
</dbReference>
<feature type="binding site" evidence="10">
    <location>
        <position position="222"/>
    </location>
    <ligand>
        <name>Zn(2+)</name>
        <dbReference type="ChEBI" id="CHEBI:29105"/>
    </ligand>
</feature>
<keyword evidence="5 10" id="KW-0862">Zinc</keyword>
<sequence length="472" mass="55476">MELRIYNTLTKVQEKFVPIDSKKVKMYTCGPTVYNFAHIGNLRTYIFEDVLKRVLEYGGYEVKHIMNITDVGHLQSDADTGEDKMRMGAKREHKSVLEIARFYEDAFISDLKKLNIKLPTVLPRATEHVEDMINLIKTLEEKGYTYTANKNVYFSIDMFEDYYKLANLTPKELQAGSRVDVDPFKRNPLDFVLWFGNSKYENHILQWDSPWGVGFPGWHIECSAMAIKYLGDYMDIHCGGVDHIPVHHTNELAQSEGALGHKWVNYWMHGEFLILDNGKMSKSKGEFLTLDRLIEKGFDPLVYRYYVLQSKYRKPLTFSYERLEEAKKSLTSLKQKINSIINNIDEFTLKDEYKIKKYKDEFDKYINDDLNLANGFTVLFNAIKDDSLNNLEKKILIEDFDKVFGLNFIKIDTENKKIDESKMNLVEKLLKEREESRKNKDWEKSDKIRKLLLEMDIEILDTREGTKWKVKE</sequence>
<dbReference type="SUPFAM" id="SSF52374">
    <property type="entry name" value="Nucleotidylyl transferase"/>
    <property type="match status" value="1"/>
</dbReference>
<keyword evidence="4 10" id="KW-0547">Nucleotide-binding</keyword>
<dbReference type="EC" id="6.1.1.16" evidence="10"/>
<evidence type="ECO:0000259" key="12">
    <source>
        <dbReference type="Pfam" id="PF01406"/>
    </source>
</evidence>
<evidence type="ECO:0000256" key="3">
    <source>
        <dbReference type="ARBA" id="ARBA00022723"/>
    </source>
</evidence>
<feature type="domain" description="tRNA synthetases class I catalytic" evidence="12">
    <location>
        <begin position="16"/>
        <end position="327"/>
    </location>
</feature>
<comment type="subunit">
    <text evidence="1 10">Monomer.</text>
</comment>
<name>A0ABY8ED02_9FIRM</name>
<dbReference type="GO" id="GO:0004817">
    <property type="term" value="F:cysteine-tRNA ligase activity"/>
    <property type="evidence" value="ECO:0007669"/>
    <property type="project" value="UniProtKB-EC"/>
</dbReference>
<evidence type="ECO:0000313" key="13">
    <source>
        <dbReference type="EMBL" id="WFD10818.1"/>
    </source>
</evidence>
<dbReference type="SUPFAM" id="SSF47323">
    <property type="entry name" value="Anticodon-binding domain of a subclass of class I aminoacyl-tRNA synthetases"/>
    <property type="match status" value="1"/>
</dbReference>
<dbReference type="PANTHER" id="PTHR10890">
    <property type="entry name" value="CYSTEINYL-TRNA SYNTHETASE"/>
    <property type="match status" value="1"/>
</dbReference>
<organism evidence="13 14">
    <name type="scientific">Tepidibacter hydrothermalis</name>
    <dbReference type="NCBI Taxonomy" id="3036126"/>
    <lineage>
        <taxon>Bacteria</taxon>
        <taxon>Bacillati</taxon>
        <taxon>Bacillota</taxon>
        <taxon>Clostridia</taxon>
        <taxon>Peptostreptococcales</taxon>
        <taxon>Peptostreptococcaceae</taxon>
        <taxon>Tepidibacter</taxon>
    </lineage>
</organism>
<evidence type="ECO:0000256" key="6">
    <source>
        <dbReference type="ARBA" id="ARBA00022840"/>
    </source>
</evidence>
<gene>
    <name evidence="10 13" type="primary">cysS</name>
    <name evidence="13" type="ORF">P4S50_01705</name>
</gene>
<dbReference type="Gene3D" id="3.40.50.620">
    <property type="entry name" value="HUPs"/>
    <property type="match status" value="1"/>
</dbReference>
<feature type="coiled-coil region" evidence="11">
    <location>
        <begin position="323"/>
        <end position="350"/>
    </location>
</feature>
<keyword evidence="8 10" id="KW-0030">Aminoacyl-tRNA synthetase</keyword>
<feature type="binding site" evidence="10">
    <location>
        <position position="29"/>
    </location>
    <ligand>
        <name>Zn(2+)</name>
        <dbReference type="ChEBI" id="CHEBI:29105"/>
    </ligand>
</feature>
<feature type="binding site" evidence="10">
    <location>
        <position position="247"/>
    </location>
    <ligand>
        <name>Zn(2+)</name>
        <dbReference type="ChEBI" id="CHEBI:29105"/>
    </ligand>
</feature>
<dbReference type="CDD" id="cd00672">
    <property type="entry name" value="CysRS_core"/>
    <property type="match status" value="1"/>
</dbReference>
<evidence type="ECO:0000256" key="7">
    <source>
        <dbReference type="ARBA" id="ARBA00022917"/>
    </source>
</evidence>
<feature type="binding site" evidence="10">
    <location>
        <position position="282"/>
    </location>
    <ligand>
        <name>ATP</name>
        <dbReference type="ChEBI" id="CHEBI:30616"/>
    </ligand>
</feature>
<dbReference type="NCBIfam" id="TIGR00435">
    <property type="entry name" value="cysS"/>
    <property type="match status" value="1"/>
</dbReference>
<accession>A0ABY8ED02</accession>
<keyword evidence="7 10" id="KW-0648">Protein biosynthesis</keyword>
<comment type="subcellular location">
    <subcellularLocation>
        <location evidence="10">Cytoplasm</location>
    </subcellularLocation>
</comment>